<dbReference type="Proteomes" id="UP000326396">
    <property type="component" value="Linkage Group LG17"/>
</dbReference>
<keyword evidence="7" id="KW-1185">Reference proteome</keyword>
<feature type="domain" description="PPPDE" evidence="5">
    <location>
        <begin position="6"/>
        <end position="146"/>
    </location>
</feature>
<reference evidence="6 7" key="1">
    <citation type="submission" date="2019-05" db="EMBL/GenBank/DDBJ databases">
        <title>Mikania micrantha, genome provides insights into the molecular mechanism of rapid growth.</title>
        <authorList>
            <person name="Liu B."/>
        </authorList>
    </citation>
    <scope>NUCLEOTIDE SEQUENCE [LARGE SCALE GENOMIC DNA]</scope>
    <source>
        <strain evidence="6">NLD-2019</strain>
        <tissue evidence="6">Leaf</tissue>
    </source>
</reference>
<proteinExistence type="inferred from homology"/>
<dbReference type="Pfam" id="PF05903">
    <property type="entry name" value="Peptidase_C97"/>
    <property type="match status" value="1"/>
</dbReference>
<dbReference type="InterPro" id="IPR042266">
    <property type="entry name" value="PPPDE_sf"/>
</dbReference>
<dbReference type="OrthoDB" id="21221at2759"/>
<comment type="similarity">
    <text evidence="1">Belongs to the DeSI family.</text>
</comment>
<keyword evidence="3" id="KW-0378">Hydrolase</keyword>
<organism evidence="6 7">
    <name type="scientific">Mikania micrantha</name>
    <name type="common">bitter vine</name>
    <dbReference type="NCBI Taxonomy" id="192012"/>
    <lineage>
        <taxon>Eukaryota</taxon>
        <taxon>Viridiplantae</taxon>
        <taxon>Streptophyta</taxon>
        <taxon>Embryophyta</taxon>
        <taxon>Tracheophyta</taxon>
        <taxon>Spermatophyta</taxon>
        <taxon>Magnoliopsida</taxon>
        <taxon>eudicotyledons</taxon>
        <taxon>Gunneridae</taxon>
        <taxon>Pentapetalae</taxon>
        <taxon>asterids</taxon>
        <taxon>campanulids</taxon>
        <taxon>Asterales</taxon>
        <taxon>Asteraceae</taxon>
        <taxon>Asteroideae</taxon>
        <taxon>Heliantheae alliance</taxon>
        <taxon>Eupatorieae</taxon>
        <taxon>Mikania</taxon>
    </lineage>
</organism>
<name>A0A5N6NRJ0_9ASTR</name>
<evidence type="ECO:0000256" key="1">
    <source>
        <dbReference type="ARBA" id="ARBA00008140"/>
    </source>
</evidence>
<dbReference type="GO" id="GO:0008233">
    <property type="term" value="F:peptidase activity"/>
    <property type="evidence" value="ECO:0007669"/>
    <property type="project" value="UniProtKB-KW"/>
</dbReference>
<dbReference type="AlphaFoldDB" id="A0A5N6NRJ0"/>
<evidence type="ECO:0000313" key="7">
    <source>
        <dbReference type="Proteomes" id="UP000326396"/>
    </source>
</evidence>
<dbReference type="GO" id="GO:0070646">
    <property type="term" value="P:protein modification by small protein removal"/>
    <property type="evidence" value="ECO:0007669"/>
    <property type="project" value="TreeGrafter"/>
</dbReference>
<dbReference type="Gene3D" id="3.90.1720.30">
    <property type="entry name" value="PPPDE domains"/>
    <property type="match status" value="1"/>
</dbReference>
<dbReference type="InterPro" id="IPR008580">
    <property type="entry name" value="PPPDE_dom"/>
</dbReference>
<evidence type="ECO:0000256" key="3">
    <source>
        <dbReference type="ARBA" id="ARBA00022801"/>
    </source>
</evidence>
<keyword evidence="2" id="KW-0645">Protease</keyword>
<evidence type="ECO:0000313" key="6">
    <source>
        <dbReference type="EMBL" id="KAD5317382.1"/>
    </source>
</evidence>
<dbReference type="SMART" id="SM01179">
    <property type="entry name" value="DUF862"/>
    <property type="match status" value="1"/>
</dbReference>
<dbReference type="PROSITE" id="PS51858">
    <property type="entry name" value="PPPDE"/>
    <property type="match status" value="1"/>
</dbReference>
<evidence type="ECO:0000256" key="2">
    <source>
        <dbReference type="ARBA" id="ARBA00022670"/>
    </source>
</evidence>
<dbReference type="PANTHER" id="PTHR12378:SF82">
    <property type="entry name" value="PPPDE PUTATIVE PEPTIDASE DOMAIN-CONTAINING PROTEIN-RELATED"/>
    <property type="match status" value="1"/>
</dbReference>
<sequence>MAEEGQKVSLHVYDLSQGLAKQVSTSLLGKPIEGIWHTGIVIFGIEYYFGDGIQQTPVGTTPYGTPIRVIDLGVTNVTKDAFDSYLKEITPRYTHETYNILKHNCNCFSNEVAQHLVGSTIPEYILNLPNEVLSSPLAPLIMPLIQNLEATLRDGDVPQTLQFQPAVDSTESGKSESSESKPLQPMVDPLGNARTAIQEDIAKEFAALRAAGTMSPSEAAALATKKVMEKHGFLNPT</sequence>
<evidence type="ECO:0000259" key="5">
    <source>
        <dbReference type="PROSITE" id="PS51858"/>
    </source>
</evidence>
<dbReference type="PANTHER" id="PTHR12378">
    <property type="entry name" value="DESUMOYLATING ISOPEPTIDASE"/>
    <property type="match status" value="1"/>
</dbReference>
<feature type="region of interest" description="Disordered" evidence="4">
    <location>
        <begin position="164"/>
        <end position="189"/>
    </location>
</feature>
<protein>
    <recommendedName>
        <fullName evidence="5">PPPDE domain-containing protein</fullName>
    </recommendedName>
</protein>
<accession>A0A5N6NRJ0</accession>
<dbReference type="EMBL" id="SZYD01000009">
    <property type="protein sequence ID" value="KAD5317382.1"/>
    <property type="molecule type" value="Genomic_DNA"/>
</dbReference>
<dbReference type="GO" id="GO:0006508">
    <property type="term" value="P:proteolysis"/>
    <property type="evidence" value="ECO:0007669"/>
    <property type="project" value="UniProtKB-KW"/>
</dbReference>
<gene>
    <name evidence="6" type="ORF">E3N88_17328</name>
</gene>
<evidence type="ECO:0000256" key="4">
    <source>
        <dbReference type="SAM" id="MobiDB-lite"/>
    </source>
</evidence>
<comment type="caution">
    <text evidence="6">The sequence shown here is derived from an EMBL/GenBank/DDBJ whole genome shotgun (WGS) entry which is preliminary data.</text>
</comment>